<dbReference type="Pfam" id="PF05345">
    <property type="entry name" value="He_PIG"/>
    <property type="match status" value="1"/>
</dbReference>
<dbReference type="InterPro" id="IPR035986">
    <property type="entry name" value="PKD_dom_sf"/>
</dbReference>
<dbReference type="GO" id="GO:0016020">
    <property type="term" value="C:membrane"/>
    <property type="evidence" value="ECO:0007669"/>
    <property type="project" value="InterPro"/>
</dbReference>
<feature type="compositionally biased region" description="Basic and acidic residues" evidence="4">
    <location>
        <begin position="4681"/>
        <end position="4690"/>
    </location>
</feature>
<dbReference type="Gene3D" id="2.60.40.1080">
    <property type="match status" value="1"/>
</dbReference>
<evidence type="ECO:0000256" key="3">
    <source>
        <dbReference type="ARBA" id="ARBA00023157"/>
    </source>
</evidence>
<dbReference type="InterPro" id="IPR056823">
    <property type="entry name" value="TEN-like_YD-shell"/>
</dbReference>
<feature type="domain" description="MHD" evidence="5">
    <location>
        <begin position="1950"/>
        <end position="2209"/>
    </location>
</feature>
<feature type="region of interest" description="Disordered" evidence="4">
    <location>
        <begin position="4657"/>
        <end position="4690"/>
    </location>
</feature>
<dbReference type="GO" id="GO:0046982">
    <property type="term" value="F:protein heterodimerization activity"/>
    <property type="evidence" value="ECO:0007669"/>
    <property type="project" value="TreeGrafter"/>
</dbReference>
<dbReference type="SMART" id="SM00287">
    <property type="entry name" value="SH3b"/>
    <property type="match status" value="7"/>
</dbReference>
<dbReference type="SUPFAM" id="SSF49299">
    <property type="entry name" value="PKD domain"/>
    <property type="match status" value="1"/>
</dbReference>
<evidence type="ECO:0000313" key="6">
    <source>
        <dbReference type="EMBL" id="KZN59869.1"/>
    </source>
</evidence>
<dbReference type="InterPro" id="IPR051216">
    <property type="entry name" value="Teneurin"/>
</dbReference>
<evidence type="ECO:0000256" key="4">
    <source>
        <dbReference type="SAM" id="MobiDB-lite"/>
    </source>
</evidence>
<reference evidence="6 7" key="1">
    <citation type="submission" date="2013-07" db="EMBL/GenBank/DDBJ databases">
        <title>Comparative Genomic and Metabolomic Analysis of Twelve Strains of Pseudoalteromonas luteoviolacea.</title>
        <authorList>
            <person name="Vynne N.G."/>
            <person name="Mansson M."/>
            <person name="Gram L."/>
        </authorList>
    </citation>
    <scope>NUCLEOTIDE SEQUENCE [LARGE SCALE GENOMIC DNA]</scope>
    <source>
        <strain evidence="6 7">CPMOR-1</strain>
    </source>
</reference>
<dbReference type="Gene3D" id="2.60.40.1120">
    <property type="entry name" value="Carboxypeptidase-like, regulatory domain"/>
    <property type="match status" value="1"/>
</dbReference>
<dbReference type="Gene3D" id="2.60.40.10">
    <property type="entry name" value="Immunoglobulins"/>
    <property type="match status" value="7"/>
</dbReference>
<evidence type="ECO:0000259" key="5">
    <source>
        <dbReference type="PROSITE" id="PS51072"/>
    </source>
</evidence>
<feature type="compositionally biased region" description="Basic and acidic residues" evidence="4">
    <location>
        <begin position="4657"/>
        <end position="4668"/>
    </location>
</feature>
<dbReference type="EMBL" id="AUYC01000051">
    <property type="protein sequence ID" value="KZN59869.1"/>
    <property type="molecule type" value="Genomic_DNA"/>
</dbReference>
<dbReference type="Gene3D" id="2.30.30.40">
    <property type="entry name" value="SH3 Domains"/>
    <property type="match status" value="4"/>
</dbReference>
<dbReference type="GO" id="GO:0042803">
    <property type="term" value="F:protein homodimerization activity"/>
    <property type="evidence" value="ECO:0007669"/>
    <property type="project" value="TreeGrafter"/>
</dbReference>
<dbReference type="RefSeq" id="WP_063369515.1">
    <property type="nucleotide sequence ID" value="NZ_AUYC01000051.1"/>
</dbReference>
<evidence type="ECO:0000256" key="1">
    <source>
        <dbReference type="ARBA" id="ARBA00022536"/>
    </source>
</evidence>
<dbReference type="NCBIfam" id="TIGR03696">
    <property type="entry name" value="Rhs_assc_core"/>
    <property type="match status" value="1"/>
</dbReference>
<comment type="caution">
    <text evidence="6">The sequence shown here is derived from an EMBL/GenBank/DDBJ whole genome shotgun (WGS) entry which is preliminary data.</text>
</comment>
<dbReference type="Pfam" id="PF07603">
    <property type="entry name" value="Lcl_C"/>
    <property type="match status" value="3"/>
</dbReference>
<dbReference type="Pfam" id="PF08239">
    <property type="entry name" value="SH3_3"/>
    <property type="match status" value="1"/>
</dbReference>
<protein>
    <recommendedName>
        <fullName evidence="5">MHD domain-containing protein</fullName>
    </recommendedName>
</protein>
<dbReference type="GO" id="GO:0050839">
    <property type="term" value="F:cell adhesion molecule binding"/>
    <property type="evidence" value="ECO:0007669"/>
    <property type="project" value="TreeGrafter"/>
</dbReference>
<dbReference type="Pfam" id="PF25023">
    <property type="entry name" value="TEN_YD-shell"/>
    <property type="match status" value="1"/>
</dbReference>
<proteinExistence type="predicted"/>
<evidence type="ECO:0000256" key="2">
    <source>
        <dbReference type="ARBA" id="ARBA00022737"/>
    </source>
</evidence>
<dbReference type="PANTHER" id="PTHR11219">
    <property type="entry name" value="TENEURIN AND N-ACETYLGLUCOSAMINE-1-PHOSPHODIESTER ALPHA-N-ACETYLGLUCOSAMINIDASE"/>
    <property type="match status" value="1"/>
</dbReference>
<dbReference type="PANTHER" id="PTHR11219:SF69">
    <property type="entry name" value="TENEURIN-A"/>
    <property type="match status" value="1"/>
</dbReference>
<dbReference type="GO" id="GO:0007157">
    <property type="term" value="P:heterophilic cell-cell adhesion via plasma membrane cell adhesion molecules"/>
    <property type="evidence" value="ECO:0007669"/>
    <property type="project" value="TreeGrafter"/>
</dbReference>
<dbReference type="Proteomes" id="UP000076486">
    <property type="component" value="Unassembled WGS sequence"/>
</dbReference>
<evidence type="ECO:0000313" key="7">
    <source>
        <dbReference type="Proteomes" id="UP000076486"/>
    </source>
</evidence>
<dbReference type="InterPro" id="IPR015919">
    <property type="entry name" value="Cadherin-like_sf"/>
</dbReference>
<feature type="region of interest" description="Disordered" evidence="4">
    <location>
        <begin position="4616"/>
        <end position="4637"/>
    </location>
</feature>
<dbReference type="PATRIC" id="fig|1365248.3.peg.4313"/>
<name>A0A167IS19_9GAMM</name>
<dbReference type="PROSITE" id="PS51072">
    <property type="entry name" value="MHD"/>
    <property type="match status" value="1"/>
</dbReference>
<keyword evidence="2" id="KW-0677">Repeat</keyword>
<organism evidence="6 7">
    <name type="scientific">Pseudoalteromonas luteoviolacea CPMOR-1</name>
    <dbReference type="NCBI Taxonomy" id="1365248"/>
    <lineage>
        <taxon>Bacteria</taxon>
        <taxon>Pseudomonadati</taxon>
        <taxon>Pseudomonadota</taxon>
        <taxon>Gammaproteobacteria</taxon>
        <taxon>Alteromonadales</taxon>
        <taxon>Pseudoalteromonadaceae</taxon>
        <taxon>Pseudoalteromonas</taxon>
    </lineage>
</organism>
<accession>A0A167IS19</accession>
<dbReference type="SUPFAM" id="SSF49313">
    <property type="entry name" value="Cadherin-like"/>
    <property type="match status" value="3"/>
</dbReference>
<dbReference type="SUPFAM" id="SSF49464">
    <property type="entry name" value="Carboxypeptidase regulatory domain-like"/>
    <property type="match status" value="1"/>
</dbReference>
<dbReference type="InterPro" id="IPR003646">
    <property type="entry name" value="SH3-like_bac-type"/>
</dbReference>
<sequence>MVMLRFFLMLTILLPELVLANCQIIESIKGVNIRSLANSSASKIGYMNVGEQYALVAKEGNWASFWYDGEIRWSYANGYLSESTGQCVSPVEESIVRASANEQSTANGTVSAGSQWVVTSDTLSGWKQVWHQGKLAFLSTQTLHSAQTQIISKPNLTAFTGSSYRYSPRLNSSGQAQVSLVEAPQNMTVNSGELVWLPDITDVGQHQISLSAQLETGEVLTQTYMLDVHSSDVASCVISEAVKGVNVRESNSSSSAKVGYINKGEQYPRARTEGNWHHVWFEGQAHWAYAKGYLTTAGGRCLSINNTTNLYAQPDTSSEQLKQANLDSVWVVLQEQPDWYEVQFKGASAYLLKADSRLIPRFNDWQYISIANNKTYPNSTFSYQPMIAPQNPANFTLTSGPEGMELIDGQLKWRSQIQDLGVHSVTITASDIGGSELTQQFTVTVEEAASAQCQIVEVTKGVNVRADKSSSSEKVGYLHLGEQYALIAQDGHWANIWFDGQARWAYASGYLQKSAGTCATTQALADIKSIDSDELMGIAELGSQWVIQQQSAEQVTIFFAGELARLNKVDTEASQTSLAFVSEPITQATIGQLYQYPLRVNTDAETTYQLISAPTGMVIENDTIEWALSPESVGTHLITVTATTQQQQTTQSFSLNIEPDASACQFVESIKGVNVRSENSSSSQKVGYISQGQRYRAQQKVGNWYQIWFDGQLRWSYGNGYLIPVTEACNTISLSAQTQVYDFANEQAPIIGAVNSDSQWSIISENEFWANIWFAGQSSYVKKQTSPLNSFAPEIISNPVLSIQAKQVYSYQIELKRAASSTSYQLIAAPQGMSVNRDGLIQWYPAVPLSSPISVTVEVEQNGNTVEQSFELSVSAAPAVEGCPMAETARSVYVRSSPSRWGRVVGTLGSAEQVLLGDEQSGYIDIAHPTIYGWVASRDLTKYGQAACLTVIKSGGRGYPSPDSTDPNLWSLYTESRYFIHGQTEGWYKVYYVDEWGNGFYTWIEEEYVEAQGTQLPMQFSGTSDTYNAYVNELFYLPLEVKNQSLEAKFTLVNAPQGMTIDAVTGLVSWLPTNSDNHLHQVDVRVSDGVHFDDVSFSINLSNAAARCEIILTSPDTAVYASSTSMSAMQRIAGNQSYAVKSSSQARFEIYFDEQPRWVEKSDVHLSTSAHCSEISNSQAEVREFNGTFAVDRLGFAGRGTRWPIVDLYDDSHYIFWFDGKLGRMEKSYGSTIPPKAIIATLPSIVAGQPFNLTGFDSLNPSSYQPLQYMWRINGEVVSSQAQVGISGLSAGDYHIALSVIDSHGQTHTAFTQLKVFPAGTTLTEFTSIPKVAVLRGQSYSYELTTNTAEPLSYALLQAPPGMTISDAGVVQWEAVTTGINHVVEVVATTRSGEVVVQKYLLSVQDTNIAPEFTSTAPIKAVVGYEYQYHVKAFDKDGAFRVGMSDAPDGMTLDHFKVIRWTPTSAQLGEHHVELTAFDGIVSTEQAFTIRVEQGADQDLDGVPDIVDLCSNTIENAQVDTYGCTADDKDRHDIYSESQVPKTGQKNSLMPFDDGFYQHGKSAQFNVLNDGLVENQNTLQIWADLPESSAQALTWQQAHDYCDTLSHGGISNWRLPNAEELFFLVQKGAQQDSLLPAEFTVRRTGRMWTREKFFLTTTSGVDLTSATQIDVSTGHSYGRNSLEYDEAGAMCVSGEIAYKANLNSYTYGVYDVQNQLVWQPHDMAHEDIIGRAFGFHEAVQYCEALEHAGFSDWRLPNINELYSLGIDEQAYQNYFRRERYGQWRYYSFWSATKGQGDDQVLMLRKDGHEAIHTSSLSAHTRKEQVFEQHGLVRCVRDWAPPQIHYDYQSTIQFGELIEIDFSGTSFFGEIPDISWQLACKGDPQQCQVANTHNDQAPDVGEWEINVQLRKFGFEHSARLPLTVLRSSDNNIPTVQDLEIVRRLDGYTGTSGSGYPVHLEIFDADVSGDGCNLLSTHCGLQQRLRIEVVEMPQIIRLGEWLEQDNVFVPYQAGDFLPQAFNFKVTPTSDEVIDQMKIRVFDGQDYSRVATIKFKLSRYSLNQLANLGADIGLLPGSDYILEPKLAAQGVEYERDLSYLWELENSNVSFTSPSIEIKNAQNDAVWKLTITDPQGQSASNSVHLVVAKPLPEQILLKPGESGVVRVHTALSGFEEPLFTQLTWHLNGEPWGDQDRYTSWKRINFNPGEYQITAKLEDVLGQTAEYTSAVKVADWPADFVLENITFVAGQNNVMPHFEEFEHLGQLWVIDGRYLSIEDGRTPFRYPEGQYEATLSMRLFGNSEYKTYSTQVTVLPSEMVLPQPEKIALISGSDHTLQLSGQALSTEHYSYSVRRESDGELWLSPTVTLNNVTTLETYHFTVRRFDGEEATTSITVIPSKPLPAHINLHENERLQLLAHDLADNAVFKDYQWHIDGELVSNNARLDTVLGYGTYALSLSLTDSFNRVKVYRSQISVKGKLAVCRPVQQFTEEQLNALNPDENIPWTGADYVSVEEIAKGFNHARSIDQTTDAKLAMPSQANWDAMSVAQQALYLINAERIARGLVPYSGVSKLANEVADNFAQHLIHYNAYGHFRVTDGADPTARLTEHLPDLTQFSSSYGASEVLMASGAEQHESSKSSAMVHAIYVWFYFDKVTYSGIPWGHRHGLFSSSPFDAQSHSASAGLLGVGSAQGMHQLDSNPERDTIMSLVNPIHFDGDWPQRDTLSYVDHSRATLCSNPQLQLPADDDMVAINLYPEILHLTPGSSEEITVQALYSDGSSQNLSTQVQLQNTSQNVFSFSGTTVTGGQPGEANLVVHAGGIVSNTVKVSVADRVILNDAELDEFVKKHSQYIADNATVTQFPTSMFALYTGRVLDQHGGPLADAKVSFNGKPELGDIKTDQNGAYTIAGWAGSVTIDIAKPGYLRVQRSLVGDNQAWNSVEQVKLQKLDSKVSTISLLGSGNKTHRSALISDVSGERSTTLVFDQVTKAIVTSRNGEVRELDTLSVRATEFETPQSMPGILPAETAFTYCSELDIGGVADHETVEFDQPVTMYVDNFLDFAVGELVPIGYYDRHDAKWKASENGVVVKLLDANNDGLVDGADYTGDDIADDIDGDGATEDEVTGIEHYQAGKTYWRGEMRHFTPYDFNWSANADGQPPADVEVVSGDSLVVDENNDECAAVSSYIKPKTQELHEDISILGSGITLHYNSARTADYHHVVRANISEETVPANATVMHAVFEVAGHRFEQQLTPLDWQNVEFVWDGKDVNGQSVEGEIRGTLSIGYEFQTQYLSAGNIAESGLRPAQTSPTWAVWGTDPLGVEGRQTEIRWSNSTVTLYSAPKSHIANGWSLSNHHTSDRAGNIYKGDGEVETSKTKTNVVSTGIQFSVVDGDDGYYRARGKKLNYRVSNYDYIIDLQTKLDWQRTPTETLMSKSEAQAYCAALDYGDGERIRWRLPSIREILYTIDKSGKERDTYIYTINASTGIWSESYEDLGQKKPALCVRGWAVKYSTADFPLVRDDNRRVLKEHYSGNQLMWQDTTDNVSLLFNWKDAINYCENLDHAGYTDWRMPNVNEYLYVVRSPAFEHRTLAQAPDGASDSEKLWTPYVEWRQPYWTATPNVGAPQQEAWAIDLAGTGYHAYSQEQEQYNVRCVRDDIDHNANPYGFGRQGQHVQTIDPATGVKLVKFDYDESSGLLTSVTDRFGNRIELHRDEQDKVTRIVSPSGLETYLQIDDDNNLRSVSYADNTGHKFNYLGQLLHHQTDPNGNVFERFFDARGRIERSVDPEGGQWQFYSQFDPQSNSTVYGYTTAQNNRFEVEESFVSGYRQAKTTYLDGSVEWSKQTSSNVYEQQIGDMLYRVQTEPLLNQLGAAPNLVVTKTPSGIESKTQFRKSKVDDNTILTVTQNGVQKTDTIYNSYHNTVTTRSGMGRESTLVFNPRKLLTERSEVEGFAPVHYAYDSHGRITRVSQGTRNTMYYYDDSYGLRPGLLEKVVTNGTQQVSYQYDEVGQVLSSVISSGGVQTQATEFEYDNNGNVIALTPDGRTKHHFSYDANNYPTSYQAPDTAQLVDTTTSYVYDTDRRIKSVTLPSGDQIKAIYANGLDRIDAVETPYGRYAIDYNEVGNVTQYTAPNGDSLSYHFDGLLFTGVDWRGEVVGDYRLHYTQKGELEQFCVNQSHCADYGYDLDGLVTRIGNLSLVRAADRMGIITGTSIENITHEISYNQYGELTGDDFEFNQQALYRSEYAHDDNGRIVRKTEYLTGNTELQDYVYDDLGRLSEVDDGEKVTKYQYDSNGNRLIEEITQGTSTVRVAATYDEQDRLLTYGNCTFSYTTNGHLASKVCAQQEQRFSYDIFGNLLGVEVYNDGAISKQIAYHVDPQNRRVAKWVDGQKTTSYLYAGQLNPVAELDSEGKLSALFIYGSKGHVPDYMVKGGRQYRFITDQLGSPRLIVDAASGEIAQQLSYGTFGQVTQDTNPGFQPFGFAGGLYDADTQLVRFGARDYDAYTARWTAKDPIGFGGGDTNLYAYVASDPVNFIDPTGHFLANLINAAKEAGTEMLWQLVVEGKSFGCIDYKAVAVAGAGGLVFGGAAAAKAYKMWKKSKGTKGLKSFADGMSQEDAARYNARYNKRAPVESTPYNTHTRYHDNGDIKQVTTYDQYGDRHRQYDLKDSRGREAHQHNFDYSIYPRPKGQRSKEHAKINE</sequence>
<dbReference type="InterPro" id="IPR013783">
    <property type="entry name" value="Ig-like_fold"/>
</dbReference>
<dbReference type="Gene3D" id="2.180.10.10">
    <property type="entry name" value="RHS repeat-associated core"/>
    <property type="match status" value="2"/>
</dbReference>
<dbReference type="InterPro" id="IPR011460">
    <property type="entry name" value="Lcl_C"/>
</dbReference>
<dbReference type="GO" id="GO:0005509">
    <property type="term" value="F:calcium ion binding"/>
    <property type="evidence" value="ECO:0007669"/>
    <property type="project" value="InterPro"/>
</dbReference>
<gene>
    <name evidence="6" type="ORF">N473_02835</name>
</gene>
<keyword evidence="1" id="KW-0245">EGF-like domain</keyword>
<dbReference type="InterPro" id="IPR008969">
    <property type="entry name" value="CarboxyPept-like_regulatory"/>
</dbReference>
<keyword evidence="3" id="KW-1015">Disulfide bond</keyword>
<dbReference type="InterPro" id="IPR028565">
    <property type="entry name" value="MHD"/>
</dbReference>
<dbReference type="InterPro" id="IPR022385">
    <property type="entry name" value="Rhs_assc_core"/>
</dbReference>